<dbReference type="GO" id="GO:0016020">
    <property type="term" value="C:membrane"/>
    <property type="evidence" value="ECO:0007669"/>
    <property type="project" value="UniProtKB-SubCell"/>
</dbReference>
<reference evidence="9 10" key="1">
    <citation type="submission" date="2018-09" db="EMBL/GenBank/DDBJ databases">
        <title>Genomic investigation of the strawberry pathogen Phytophthora fragariae indicates pathogenicity is determined by transcriptional variation in three key races.</title>
        <authorList>
            <person name="Adams T.M."/>
            <person name="Armitage A.D."/>
            <person name="Sobczyk M.K."/>
            <person name="Bates H.J."/>
            <person name="Dunwell J.M."/>
            <person name="Nellist C.F."/>
            <person name="Harrison R.J."/>
        </authorList>
    </citation>
    <scope>NUCLEOTIDE SEQUENCE [LARGE SCALE GENOMIC DNA]</scope>
    <source>
        <strain evidence="9 10">BC-23</strain>
    </source>
</reference>
<feature type="transmembrane region" description="Helical" evidence="7">
    <location>
        <begin position="1778"/>
        <end position="1805"/>
    </location>
</feature>
<gene>
    <name evidence="9" type="ORF">PF004_g2656</name>
</gene>
<dbReference type="SMART" id="SM01202">
    <property type="entry name" value="FerI"/>
    <property type="match status" value="1"/>
</dbReference>
<feature type="domain" description="C2" evidence="8">
    <location>
        <begin position="424"/>
        <end position="563"/>
    </location>
</feature>
<dbReference type="CDD" id="cd04011">
    <property type="entry name" value="C2B_Ferlin"/>
    <property type="match status" value="1"/>
</dbReference>
<feature type="domain" description="C2" evidence="8">
    <location>
        <begin position="184"/>
        <end position="311"/>
    </location>
</feature>
<feature type="domain" description="C2" evidence="8">
    <location>
        <begin position="611"/>
        <end position="742"/>
    </location>
</feature>
<feature type="domain" description="C2" evidence="8">
    <location>
        <begin position="1273"/>
        <end position="1418"/>
    </location>
</feature>
<name>A0A6G0PNP9_9STRA</name>
<dbReference type="PANTHER" id="PTHR12546:SF33">
    <property type="entry name" value="SPERM VESICLE FUSION PROTEIN FER-1"/>
    <property type="match status" value="1"/>
</dbReference>
<evidence type="ECO:0000256" key="7">
    <source>
        <dbReference type="SAM" id="Phobius"/>
    </source>
</evidence>
<evidence type="ECO:0000256" key="5">
    <source>
        <dbReference type="ARBA" id="ARBA00023136"/>
    </source>
</evidence>
<accession>A0A6G0PNP9</accession>
<evidence type="ECO:0000256" key="1">
    <source>
        <dbReference type="ARBA" id="ARBA00004167"/>
    </source>
</evidence>
<feature type="compositionally biased region" description="Polar residues" evidence="6">
    <location>
        <begin position="1611"/>
        <end position="1623"/>
    </location>
</feature>
<feature type="compositionally biased region" description="Acidic residues" evidence="6">
    <location>
        <begin position="1656"/>
        <end position="1668"/>
    </location>
</feature>
<dbReference type="EMBL" id="QXGC01000077">
    <property type="protein sequence ID" value="KAE9251087.1"/>
    <property type="molecule type" value="Genomic_DNA"/>
</dbReference>
<dbReference type="Gene3D" id="2.60.40.150">
    <property type="entry name" value="C2 domain"/>
    <property type="match status" value="7"/>
</dbReference>
<evidence type="ECO:0000256" key="2">
    <source>
        <dbReference type="ARBA" id="ARBA00022692"/>
    </source>
</evidence>
<keyword evidence="4 7" id="KW-1133">Transmembrane helix</keyword>
<feature type="region of interest" description="Disordered" evidence="6">
    <location>
        <begin position="2049"/>
        <end position="2085"/>
    </location>
</feature>
<dbReference type="Proteomes" id="UP000476176">
    <property type="component" value="Unassembled WGS sequence"/>
</dbReference>
<dbReference type="InterPro" id="IPR000008">
    <property type="entry name" value="C2_dom"/>
</dbReference>
<feature type="region of interest" description="Disordered" evidence="6">
    <location>
        <begin position="1599"/>
        <end position="1668"/>
    </location>
</feature>
<evidence type="ECO:0000256" key="3">
    <source>
        <dbReference type="ARBA" id="ARBA00022737"/>
    </source>
</evidence>
<evidence type="ECO:0000256" key="4">
    <source>
        <dbReference type="ARBA" id="ARBA00022989"/>
    </source>
</evidence>
<feature type="domain" description="C2" evidence="8">
    <location>
        <begin position="1"/>
        <end position="109"/>
    </location>
</feature>
<keyword evidence="3" id="KW-0677">Repeat</keyword>
<feature type="region of interest" description="Disordered" evidence="6">
    <location>
        <begin position="125"/>
        <end position="167"/>
    </location>
</feature>
<dbReference type="InterPro" id="IPR012968">
    <property type="entry name" value="FerIin_dom"/>
</dbReference>
<dbReference type="Pfam" id="PF00168">
    <property type="entry name" value="C2"/>
    <property type="match status" value="8"/>
</dbReference>
<dbReference type="PROSITE" id="PS50004">
    <property type="entry name" value="C2"/>
    <property type="match status" value="8"/>
</dbReference>
<feature type="compositionally biased region" description="Acidic residues" evidence="6">
    <location>
        <begin position="397"/>
        <end position="410"/>
    </location>
</feature>
<feature type="domain" description="C2" evidence="8">
    <location>
        <begin position="1004"/>
        <end position="1134"/>
    </location>
</feature>
<dbReference type="CDD" id="cd04037">
    <property type="entry name" value="C2E_Ferlin"/>
    <property type="match status" value="1"/>
</dbReference>
<evidence type="ECO:0000313" key="10">
    <source>
        <dbReference type="Proteomes" id="UP000476176"/>
    </source>
</evidence>
<evidence type="ECO:0000256" key="6">
    <source>
        <dbReference type="SAM" id="MobiDB-lite"/>
    </source>
</evidence>
<dbReference type="GO" id="GO:0007009">
    <property type="term" value="P:plasma membrane organization"/>
    <property type="evidence" value="ECO:0007669"/>
    <property type="project" value="TreeGrafter"/>
</dbReference>
<protein>
    <recommendedName>
        <fullName evidence="8">C2 domain-containing protein</fullName>
    </recommendedName>
</protein>
<comment type="subcellular location">
    <subcellularLocation>
        <location evidence="1">Membrane</location>
        <topology evidence="1">Single-pass membrane protein</topology>
    </subcellularLocation>
</comment>
<organism evidence="9 10">
    <name type="scientific">Phytophthora fragariae</name>
    <dbReference type="NCBI Taxonomy" id="53985"/>
    <lineage>
        <taxon>Eukaryota</taxon>
        <taxon>Sar</taxon>
        <taxon>Stramenopiles</taxon>
        <taxon>Oomycota</taxon>
        <taxon>Peronosporomycetes</taxon>
        <taxon>Peronosporales</taxon>
        <taxon>Peronosporaceae</taxon>
        <taxon>Phytophthora</taxon>
    </lineage>
</organism>
<dbReference type="CDD" id="cd00030">
    <property type="entry name" value="C2"/>
    <property type="match status" value="2"/>
</dbReference>
<dbReference type="InterPro" id="IPR037721">
    <property type="entry name" value="Ferlin"/>
</dbReference>
<dbReference type="InterPro" id="IPR037720">
    <property type="entry name" value="C2B_Ferlin"/>
</dbReference>
<feature type="domain" description="C2" evidence="8">
    <location>
        <begin position="838"/>
        <end position="964"/>
    </location>
</feature>
<dbReference type="InterPro" id="IPR037724">
    <property type="entry name" value="C2E_Ferlin"/>
</dbReference>
<feature type="compositionally biased region" description="Basic and acidic residues" evidence="6">
    <location>
        <begin position="411"/>
        <end position="428"/>
    </location>
</feature>
<dbReference type="InterPro" id="IPR035892">
    <property type="entry name" value="C2_domain_sf"/>
</dbReference>
<feature type="region of interest" description="Disordered" evidence="6">
    <location>
        <begin position="360"/>
        <end position="428"/>
    </location>
</feature>
<dbReference type="SMART" id="SM00239">
    <property type="entry name" value="C2"/>
    <property type="match status" value="8"/>
</dbReference>
<keyword evidence="5 7" id="KW-0472">Membrane</keyword>
<comment type="caution">
    <text evidence="9">The sequence shown here is derived from an EMBL/GenBank/DDBJ whole genome shotgun (WGS) entry which is preliminary data.</text>
</comment>
<evidence type="ECO:0000259" key="8">
    <source>
        <dbReference type="PROSITE" id="PS50004"/>
    </source>
</evidence>
<dbReference type="SUPFAM" id="SSF49562">
    <property type="entry name" value="C2 domain (Calcium/lipid-binding domain, CaLB)"/>
    <property type="match status" value="8"/>
</dbReference>
<evidence type="ECO:0000313" key="9">
    <source>
        <dbReference type="EMBL" id="KAE9251087.1"/>
    </source>
</evidence>
<dbReference type="PANTHER" id="PTHR12546">
    <property type="entry name" value="FER-1-LIKE"/>
    <property type="match status" value="1"/>
</dbReference>
<sequence>MAEEVETPRVRLVVAGASGVGGAQAEGDAAFDPYCQAQCGDVVLRTAAQAKTTAPQWAQNFTFGVKKPLGDAVNFKVFGLNARGRDVLLGSAALQIEALTPDTPTTHKLPLCGELTVEATYEPNFMAPPRKEGAVTPKKKPTSPKKLAAPKSPKRSGGEPAVSEEKAVVSEEKAVVEGFGTDSSSTEPLVSAKEEGAEQQLAKPPNFYVVTILEATGLLACDGTGIEATSDPYVRISCTKNQSQRTKTQQQTLHPSWRQRFYFTIVPGEKQLLELTVEDSDLLTSDFMGRCVIDLDEFTKRFQGEKQAFWLALEQQAESKENDVPSDLSPQRKMNYGSGKICLAVETQYLDRDIGSLEQGEIDNVTEVPRGRGLRHQGSSDAAEDEGGNDGNRGEDTNEEANEGGDDDDVDARREEAEAQRKQREEERQKMLAELSNVQFLSGDYQIRVRIIEVRDLQPMDANGLCDPVVSVECLGQRQHTVVKQKQLSCVFDEYLYFNFRKLDKDTVQQGSIKISVFDADGPGTSANRSAVSRAFDDLVGFFSVDIPYVYFQPDHELKRKWVALVGSGTTNSDSIQGYVLLSLVVLGPNDKMKLYDPAEDRDPDEHSVKSKADINSMVLVPPRVTQKLSFLVITIYRAEELPDMDYSMMMHGGIDGYVRAYFAGQDVLETKKVTVKGSENLTVAFNQEMWFPVLLPTMSDNIFLSVWDWDMTADQLVANVLTPFSFKQVLNYPNQFKHVWANLYGPPVGYDTDSNLDQVPDVFVHLIHQTMNESRCICFARFKAQDLFCQDPDALKTIPPPQWVVLNEDKVLDELKDHDFTGNVLMNIRLEDSEHKGRSEEEIAQQWRQYANTTVQYMKYVLFVHVFQGNCLPAADFDGLLDPYVKVVCVGSEGQVSTRMSTRDPCFYETVVLDVELPQNEQFLPKVSLQVYDWDRYDADDYVGGLKFSLGDFPQMSSAEYSKIRASGEYSAPRPKWYPICYEKPGDTQGELLLSFDLIKKDTPGVIVEPPETIRPPAEEAFVEIMCLGCRGLQPTGFMPINTPFAKFEIGEITKTNQPKFTNPSSKPSSRNPNFLQRIVVPVKMPLDSLFAPRLNITVYDQLLGGFYKPVIGVCAVDLSRKLPLSNGEPNPLYIEECSKPITRGSNPYVDYGDDLSTFPGTVPSEILAARSPSAATEKTQKMPNTIRIGGICSSGSFGMYDDDEDELPHYMHQREIVDGELEDTLKSPFETYTLFRGSMVSNDGCESSEHSSDTYRPVGKFKGIVRVLKSPDDPPLFDLDQFLNPQPYLVRVYVLDALNLHPKDANNRCDPYLRMSLGDGRRREQMFNDRDNYQSETLTPNFHKMYEFKADLPGASELKLEVLDYDFFAIPTLPTGLSKALSTAVGTTVDGDDFVGATLIDLEDRWFDAKWQELGLSPERIERRKPLEVRPLFAPSSTLPQGSLRLWVDILTGAEMNVVRPLDISLPPPQMFEVRVIIYKAKNVTPGDFTDLSDLFVKCWLQNRDDKSQSTDTHWRARHGRASFNWRMKFDVELPLDPEKESDRGCLHFQMWDRDVVYDDCLADAVVDLTPFLKTAFKTKQAVNVFAKPKPIRIRGTESMPYEGASRRSGYSATEDATSAARQRPPHSDEVVISIKEEEEGDRKPLLSGAVADIGDDDYDETEPEDVDADMENAESLVKSFMHRLGMGDDPEDASWLTMTTRDSHTRDRVRAGELLVSVEILPKHLAEVRSAGLGRGEPNNFPFLPEPADRLHLSAMWNPCYVLEALMGPKYYRAFASFFLCTVFVLFVLFAGPLINVLLTLFELVPQPFGLIFFFLLLALLMGTLVYLLYRCRRAIIRVSGGDDFNSSKPEYGEGKRRKPLKAEQIREDVGGPALGVGLSVAGDRAGRDESPVRAYARAGVLDPESSYEVADQDADAVMEVSPVTEQQAAVTTMPRDADMQPESVTAQPAAPVHVPDEADEEPRIYVFAGQGRRGVDSLVSPQPRLARLQPQEKVIEVRRRRYQTRTGRYVLEFEEKRANPDGRPETIWINQKDYEQLWVDGRLRLGDDDRGADEQQDEGEQDGSQRRSPLATQRESRTIRC</sequence>
<feature type="domain" description="C2" evidence="8">
    <location>
        <begin position="1457"/>
        <end position="1584"/>
    </location>
</feature>
<keyword evidence="2 7" id="KW-0812">Transmembrane</keyword>
<feature type="transmembrane region" description="Helical" evidence="7">
    <location>
        <begin position="1812"/>
        <end position="1833"/>
    </location>
</feature>
<proteinExistence type="predicted"/>